<dbReference type="Proteomes" id="UP000196536">
    <property type="component" value="Unassembled WGS sequence"/>
</dbReference>
<gene>
    <name evidence="1" type="ORF">CAP51_09820</name>
</gene>
<evidence type="ECO:0000313" key="1">
    <source>
        <dbReference type="EMBL" id="OUY06984.1"/>
    </source>
</evidence>
<evidence type="ECO:0000313" key="2">
    <source>
        <dbReference type="Proteomes" id="UP000196536"/>
    </source>
</evidence>
<accession>A0A1Z9YXP3</accession>
<organism evidence="1 2">
    <name type="scientific">Acinetobacter populi</name>
    <dbReference type="NCBI Taxonomy" id="1582270"/>
    <lineage>
        <taxon>Bacteria</taxon>
        <taxon>Pseudomonadati</taxon>
        <taxon>Pseudomonadota</taxon>
        <taxon>Gammaproteobacteria</taxon>
        <taxon>Moraxellales</taxon>
        <taxon>Moraxellaceae</taxon>
        <taxon>Acinetobacter</taxon>
    </lineage>
</organism>
<proteinExistence type="predicted"/>
<comment type="caution">
    <text evidence="1">The sequence shown here is derived from an EMBL/GenBank/DDBJ whole genome shotgun (WGS) entry which is preliminary data.</text>
</comment>
<reference evidence="1 2" key="1">
    <citation type="submission" date="2017-05" db="EMBL/GenBank/DDBJ databases">
        <title>Acinetobacter populi ANC 5415 (= PBJ7), whole genome shotgun sequencing project.</title>
        <authorList>
            <person name="Nemec A."/>
            <person name="Radolfova-Krizova L."/>
        </authorList>
    </citation>
    <scope>NUCLEOTIDE SEQUENCE [LARGE SCALE GENOMIC DNA]</scope>
    <source>
        <strain evidence="1 2">PBJ7</strain>
    </source>
</reference>
<keyword evidence="2" id="KW-1185">Reference proteome</keyword>
<sequence>MNSIAHVIPDMQNSGSEESKPFVYYGCAENFFTTDQNADDADAHDVANILLTQALATAKLLIDNGSSIKLGFRFSHSIIIDAISGMETQIEMALKALNHQAQEPKL</sequence>
<name>A0A1Z9YXP3_9GAMM</name>
<protein>
    <submittedName>
        <fullName evidence="1">Uncharacterized protein</fullName>
    </submittedName>
</protein>
<dbReference type="RefSeq" id="WP_087620587.1">
    <property type="nucleotide sequence ID" value="NZ_NEXX01000003.1"/>
</dbReference>
<dbReference type="AlphaFoldDB" id="A0A1Z9YXP3"/>
<dbReference type="EMBL" id="NEXX01000003">
    <property type="protein sequence ID" value="OUY06984.1"/>
    <property type="molecule type" value="Genomic_DNA"/>
</dbReference>